<dbReference type="FunFam" id="3.30.70.100:FF:000038">
    <property type="entry name" value="Superoxide dismutase 1 copper chaperone"/>
    <property type="match status" value="1"/>
</dbReference>
<dbReference type="Gene3D" id="3.30.70.100">
    <property type="match status" value="1"/>
</dbReference>
<evidence type="ECO:0000256" key="6">
    <source>
        <dbReference type="ARBA" id="ARBA00022490"/>
    </source>
</evidence>
<feature type="domain" description="HMA" evidence="15">
    <location>
        <begin position="3"/>
        <end position="66"/>
    </location>
</feature>
<evidence type="ECO:0000256" key="11">
    <source>
        <dbReference type="ARBA" id="ARBA00023157"/>
    </source>
</evidence>
<evidence type="ECO:0000256" key="12">
    <source>
        <dbReference type="ARBA" id="ARBA00025798"/>
    </source>
</evidence>
<comment type="similarity">
    <text evidence="12">In the C-terminal section; belongs to the Cu-Zn superoxide dismutase family.</text>
</comment>
<dbReference type="Pfam" id="PF00403">
    <property type="entry name" value="HMA"/>
    <property type="match status" value="1"/>
</dbReference>
<comment type="cofactor">
    <cofactor evidence="1">
        <name>Cu(2+)</name>
        <dbReference type="ChEBI" id="CHEBI:29036"/>
    </cofactor>
</comment>
<evidence type="ECO:0000313" key="16">
    <source>
        <dbReference type="EMBL" id="VEN56611.1"/>
    </source>
</evidence>
<keyword evidence="17" id="KW-1185">Reference proteome</keyword>
<dbReference type="SUPFAM" id="SSF49329">
    <property type="entry name" value="Cu,Zn superoxide dismutase-like"/>
    <property type="match status" value="1"/>
</dbReference>
<organism evidence="16 17">
    <name type="scientific">Callosobruchus maculatus</name>
    <name type="common">Southern cowpea weevil</name>
    <name type="synonym">Pulse bruchid</name>
    <dbReference type="NCBI Taxonomy" id="64391"/>
    <lineage>
        <taxon>Eukaryota</taxon>
        <taxon>Metazoa</taxon>
        <taxon>Ecdysozoa</taxon>
        <taxon>Arthropoda</taxon>
        <taxon>Hexapoda</taxon>
        <taxon>Insecta</taxon>
        <taxon>Pterygota</taxon>
        <taxon>Neoptera</taxon>
        <taxon>Endopterygota</taxon>
        <taxon>Coleoptera</taxon>
        <taxon>Polyphaga</taxon>
        <taxon>Cucujiformia</taxon>
        <taxon>Chrysomeloidea</taxon>
        <taxon>Chrysomelidae</taxon>
        <taxon>Bruchinae</taxon>
        <taxon>Bruchini</taxon>
        <taxon>Callosobruchus</taxon>
    </lineage>
</organism>
<evidence type="ECO:0000256" key="5">
    <source>
        <dbReference type="ARBA" id="ARBA00016103"/>
    </source>
</evidence>
<keyword evidence="7" id="KW-0479">Metal-binding</keyword>
<evidence type="ECO:0000256" key="13">
    <source>
        <dbReference type="ARBA" id="ARBA00032899"/>
    </source>
</evidence>
<feature type="non-terminal residue" evidence="16">
    <location>
        <position position="163"/>
    </location>
</feature>
<evidence type="ECO:0000256" key="4">
    <source>
        <dbReference type="ARBA" id="ARBA00012682"/>
    </source>
</evidence>
<dbReference type="InterPro" id="IPR036163">
    <property type="entry name" value="HMA_dom_sf"/>
</dbReference>
<protein>
    <recommendedName>
        <fullName evidence="5">Superoxide dismutase 1 copper chaperone</fullName>
        <ecNumber evidence="4">1.15.1.1</ecNumber>
    </recommendedName>
    <alternativeName>
        <fullName evidence="13">Superoxide dismutase copper chaperone</fullName>
    </alternativeName>
</protein>
<keyword evidence="8" id="KW-0862">Zinc</keyword>
<evidence type="ECO:0000256" key="14">
    <source>
        <dbReference type="ARBA" id="ARBA00049204"/>
    </source>
</evidence>
<dbReference type="SUPFAM" id="SSF55008">
    <property type="entry name" value="HMA, heavy metal-associated domain"/>
    <property type="match status" value="1"/>
</dbReference>
<dbReference type="OrthoDB" id="666972at2759"/>
<dbReference type="PROSITE" id="PS50846">
    <property type="entry name" value="HMA_2"/>
    <property type="match status" value="1"/>
</dbReference>
<comment type="similarity">
    <text evidence="3">Belongs to the CCS1 family.</text>
</comment>
<dbReference type="InterPro" id="IPR024134">
    <property type="entry name" value="SOD_Cu/Zn_/chaperone"/>
</dbReference>
<dbReference type="InterPro" id="IPR001424">
    <property type="entry name" value="SOD_Cu_Zn_dom"/>
</dbReference>
<evidence type="ECO:0000256" key="9">
    <source>
        <dbReference type="ARBA" id="ARBA00022862"/>
    </source>
</evidence>
<dbReference type="Pfam" id="PF00080">
    <property type="entry name" value="Sod_Cu"/>
    <property type="match status" value="1"/>
</dbReference>
<dbReference type="PANTHER" id="PTHR10003">
    <property type="entry name" value="SUPEROXIDE DISMUTASE CU-ZN -RELATED"/>
    <property type="match status" value="1"/>
</dbReference>
<dbReference type="InterPro" id="IPR006121">
    <property type="entry name" value="HMA_dom"/>
</dbReference>
<keyword evidence="6" id="KW-0963">Cytoplasm</keyword>
<keyword evidence="11" id="KW-1015">Disulfide bond</keyword>
<comment type="subcellular location">
    <subcellularLocation>
        <location evidence="2">Cytoplasm</location>
    </subcellularLocation>
</comment>
<evidence type="ECO:0000313" key="17">
    <source>
        <dbReference type="Proteomes" id="UP000410492"/>
    </source>
</evidence>
<evidence type="ECO:0000256" key="1">
    <source>
        <dbReference type="ARBA" id="ARBA00001973"/>
    </source>
</evidence>
<name>A0A653DAQ4_CALMS</name>
<comment type="catalytic activity">
    <reaction evidence="14">
        <text>2 superoxide + 2 H(+) = H2O2 + O2</text>
        <dbReference type="Rhea" id="RHEA:20696"/>
        <dbReference type="ChEBI" id="CHEBI:15378"/>
        <dbReference type="ChEBI" id="CHEBI:15379"/>
        <dbReference type="ChEBI" id="CHEBI:16240"/>
        <dbReference type="ChEBI" id="CHEBI:18421"/>
        <dbReference type="EC" id="1.15.1.1"/>
    </reaction>
</comment>
<evidence type="ECO:0000259" key="15">
    <source>
        <dbReference type="PROSITE" id="PS50846"/>
    </source>
</evidence>
<dbReference type="Proteomes" id="UP000410492">
    <property type="component" value="Unassembled WGS sequence"/>
</dbReference>
<dbReference type="CDD" id="cd00371">
    <property type="entry name" value="HMA"/>
    <property type="match status" value="1"/>
</dbReference>
<evidence type="ECO:0000256" key="7">
    <source>
        <dbReference type="ARBA" id="ARBA00022723"/>
    </source>
</evidence>
<keyword evidence="10" id="KW-0560">Oxidoreductase</keyword>
<evidence type="ECO:0000256" key="2">
    <source>
        <dbReference type="ARBA" id="ARBA00004496"/>
    </source>
</evidence>
<evidence type="ECO:0000256" key="8">
    <source>
        <dbReference type="ARBA" id="ARBA00022833"/>
    </source>
</evidence>
<dbReference type="EC" id="1.15.1.1" evidence="4"/>
<accession>A0A653DAQ4</accession>
<dbReference type="GO" id="GO:0005507">
    <property type="term" value="F:copper ion binding"/>
    <property type="evidence" value="ECO:0007669"/>
    <property type="project" value="InterPro"/>
</dbReference>
<reference evidence="16 17" key="1">
    <citation type="submission" date="2019-01" db="EMBL/GenBank/DDBJ databases">
        <authorList>
            <person name="Sayadi A."/>
        </authorList>
    </citation>
    <scope>NUCLEOTIDE SEQUENCE [LARGE SCALE GENOMIC DNA]</scope>
</reference>
<gene>
    <name evidence="16" type="ORF">CALMAC_LOCUS15470</name>
</gene>
<sequence length="163" mass="17247">MSSTSIEFAVQMTCDSCVNSVKKALQNVEGIKNVDINLEKQSVVIDSNLPTLELQKLLESSGKKVAVKGFAGSTAAVSILEAGDKSIQGVVRFVQITPKSCLIDGTVDGLKPGNHGIYVHECGDISQGQVSAAEDGRAAFRLEDNIISVPDIIGRSLVVTDEE</sequence>
<dbReference type="AlphaFoldDB" id="A0A653DAQ4"/>
<evidence type="ECO:0000256" key="10">
    <source>
        <dbReference type="ARBA" id="ARBA00023002"/>
    </source>
</evidence>
<dbReference type="Gene3D" id="2.60.40.200">
    <property type="entry name" value="Superoxide dismutase, copper/zinc binding domain"/>
    <property type="match status" value="1"/>
</dbReference>
<dbReference type="GO" id="GO:0004784">
    <property type="term" value="F:superoxide dismutase activity"/>
    <property type="evidence" value="ECO:0007669"/>
    <property type="project" value="UniProtKB-EC"/>
</dbReference>
<dbReference type="InterPro" id="IPR036423">
    <property type="entry name" value="SOD-like_Cu/Zn_dom_sf"/>
</dbReference>
<dbReference type="GO" id="GO:0005737">
    <property type="term" value="C:cytoplasm"/>
    <property type="evidence" value="ECO:0007669"/>
    <property type="project" value="UniProtKB-SubCell"/>
</dbReference>
<proteinExistence type="inferred from homology"/>
<dbReference type="EMBL" id="CAACVG010010791">
    <property type="protein sequence ID" value="VEN56611.1"/>
    <property type="molecule type" value="Genomic_DNA"/>
</dbReference>
<evidence type="ECO:0000256" key="3">
    <source>
        <dbReference type="ARBA" id="ARBA00010636"/>
    </source>
</evidence>
<keyword evidence="9" id="KW-0049">Antioxidant</keyword>